<dbReference type="FunFam" id="3.20.20.80:FF:000027">
    <property type="entry name" value="Alpha-L-fucosidase"/>
    <property type="match status" value="1"/>
</dbReference>
<dbReference type="GO" id="GO:0004560">
    <property type="term" value="F:alpha-L-fucosidase activity"/>
    <property type="evidence" value="ECO:0007669"/>
    <property type="project" value="UniProtKB-EC"/>
</dbReference>
<accession>A0A7I8W471</accession>
<dbReference type="Gene3D" id="2.60.40.1180">
    <property type="entry name" value="Golgi alpha-mannosidase II"/>
    <property type="match status" value="1"/>
</dbReference>
<comment type="function">
    <text evidence="1">Alpha-L-fucosidase is responsible for hydrolyzing the alpha-1,6-linked fucose joined to the reducing-end N-acetylglucosamine of the carbohydrate moieties of glycoproteins.</text>
</comment>
<dbReference type="InterPro" id="IPR016286">
    <property type="entry name" value="FUC_metazoa-typ"/>
</dbReference>
<dbReference type="PRINTS" id="PR00741">
    <property type="entry name" value="GLHYDRLASE29"/>
</dbReference>
<dbReference type="Pfam" id="PF01120">
    <property type="entry name" value="Alpha_L_fucos"/>
    <property type="match status" value="1"/>
</dbReference>
<dbReference type="PANTHER" id="PTHR10030:SF37">
    <property type="entry name" value="ALPHA-L-FUCOSIDASE-RELATED"/>
    <property type="match status" value="1"/>
</dbReference>
<proteinExistence type="inferred from homology"/>
<evidence type="ECO:0000256" key="1">
    <source>
        <dbReference type="ARBA" id="ARBA00004071"/>
    </source>
</evidence>
<dbReference type="EMBL" id="CAJFCJ010000019">
    <property type="protein sequence ID" value="CAD5123027.1"/>
    <property type="molecule type" value="Genomic_DNA"/>
</dbReference>
<feature type="chain" id="PRO_5029998655" description="alpha-L-fucosidase" evidence="8">
    <location>
        <begin position="18"/>
        <end position="469"/>
    </location>
</feature>
<dbReference type="EC" id="3.2.1.51" evidence="3"/>
<comment type="similarity">
    <text evidence="2 8">Belongs to the glycosyl hydrolase 29 family.</text>
</comment>
<evidence type="ECO:0000256" key="7">
    <source>
        <dbReference type="ARBA" id="ARBA00023295"/>
    </source>
</evidence>
<dbReference type="GO" id="GO:0005764">
    <property type="term" value="C:lysosome"/>
    <property type="evidence" value="ECO:0007669"/>
    <property type="project" value="TreeGrafter"/>
</dbReference>
<evidence type="ECO:0000256" key="8">
    <source>
        <dbReference type="PIRNR" id="PIRNR001092"/>
    </source>
</evidence>
<evidence type="ECO:0000259" key="10">
    <source>
        <dbReference type="Pfam" id="PF16757"/>
    </source>
</evidence>
<evidence type="ECO:0000313" key="11">
    <source>
        <dbReference type="EMBL" id="CAD5123027.1"/>
    </source>
</evidence>
<comment type="caution">
    <text evidence="11">The sequence shown here is derived from an EMBL/GenBank/DDBJ whole genome shotgun (WGS) entry which is preliminary data.</text>
</comment>
<keyword evidence="6" id="KW-0325">Glycoprotein</keyword>
<keyword evidence="12" id="KW-1185">Reference proteome</keyword>
<keyword evidence="7 8" id="KW-0326">Glycosidase</keyword>
<dbReference type="InterPro" id="IPR000933">
    <property type="entry name" value="Glyco_hydro_29"/>
</dbReference>
<evidence type="ECO:0000313" key="12">
    <source>
        <dbReference type="Proteomes" id="UP000549394"/>
    </source>
</evidence>
<evidence type="ECO:0000256" key="4">
    <source>
        <dbReference type="ARBA" id="ARBA00022729"/>
    </source>
</evidence>
<dbReference type="OrthoDB" id="6039950at2759"/>
<dbReference type="InterPro" id="IPR017853">
    <property type="entry name" value="GH"/>
</dbReference>
<feature type="domain" description="Alpha-L-fucosidase C-terminal" evidence="10">
    <location>
        <begin position="362"/>
        <end position="452"/>
    </location>
</feature>
<feature type="signal peptide" evidence="8">
    <location>
        <begin position="1"/>
        <end position="17"/>
    </location>
</feature>
<dbReference type="InterPro" id="IPR057739">
    <property type="entry name" value="Glyco_hydro_29_N"/>
</dbReference>
<dbReference type="Proteomes" id="UP000549394">
    <property type="component" value="Unassembled WGS sequence"/>
</dbReference>
<evidence type="ECO:0000256" key="2">
    <source>
        <dbReference type="ARBA" id="ARBA00007951"/>
    </source>
</evidence>
<dbReference type="SMART" id="SM00812">
    <property type="entry name" value="Alpha_L_fucos"/>
    <property type="match status" value="1"/>
</dbReference>
<evidence type="ECO:0000256" key="3">
    <source>
        <dbReference type="ARBA" id="ARBA00012662"/>
    </source>
</evidence>
<reference evidence="11 12" key="1">
    <citation type="submission" date="2020-08" db="EMBL/GenBank/DDBJ databases">
        <authorList>
            <person name="Hejnol A."/>
        </authorList>
    </citation>
    <scope>NUCLEOTIDE SEQUENCE [LARGE SCALE GENOMIC DNA]</scope>
</reference>
<dbReference type="InterPro" id="IPR031919">
    <property type="entry name" value="Fucosidase_C"/>
</dbReference>
<feature type="domain" description="Glycoside hydrolase family 29 N-terminal" evidence="9">
    <location>
        <begin position="15"/>
        <end position="351"/>
    </location>
</feature>
<dbReference type="InterPro" id="IPR013780">
    <property type="entry name" value="Glyco_hydro_b"/>
</dbReference>
<keyword evidence="4 8" id="KW-0732">Signal</keyword>
<name>A0A7I8W471_9ANNE</name>
<dbReference type="GO" id="GO:0016139">
    <property type="term" value="P:glycoside catabolic process"/>
    <property type="evidence" value="ECO:0007669"/>
    <property type="project" value="TreeGrafter"/>
</dbReference>
<dbReference type="SUPFAM" id="SSF51445">
    <property type="entry name" value="(Trans)glycosidases"/>
    <property type="match status" value="1"/>
</dbReference>
<evidence type="ECO:0000256" key="5">
    <source>
        <dbReference type="ARBA" id="ARBA00022801"/>
    </source>
</evidence>
<keyword evidence="5 8" id="KW-0378">Hydrolase</keyword>
<dbReference type="PANTHER" id="PTHR10030">
    <property type="entry name" value="ALPHA-L-FUCOSIDASE"/>
    <property type="match status" value="1"/>
</dbReference>
<dbReference type="AlphaFoldDB" id="A0A7I8W471"/>
<dbReference type="Pfam" id="PF16757">
    <property type="entry name" value="Fucosidase_C"/>
    <property type="match status" value="1"/>
</dbReference>
<sequence>MNRFLVLVLGLLAVSAARKRYEPNWESLDKRPLPDWYDKQKIGIFIHWGVFSVPSFSSEWFWNCWNSGRKSCVDFIKNNYRPDWTYADFARDFTAEFYNATEWAKLFEDAGAHYIVFVSKHHEGFCNWPSKYSFNWNSMAVGPKRDLVGELADAVRKHTKMHFGVYHSMFEWYNPLYEQDKANGFRTRDFVTTKTLPELYELVNKYKPDVIWSDGEWQASSEYWKSPEFIAWLYNDSPVRDTVVVNDRWGNETRCKHGGFWDCSDAYDPGKLQGHKWENNFPLDKSAWGYRRTMNLDSIHSIESVLTLLARTISCGGNFLVNVGPTKSGKIIPIFEERLRQFGSWMKVNGEAVYETFPWKHQNDSLNKDAWYVARKMDQQTNVYVFILKWPANGKLILGSLSYTSRMSISMLGYKGSKTFSWTRNPTGGVAVNMPALSPTEIPCKWAWVLKLSNIEDDKFGGIKRISNE</sequence>
<dbReference type="Gene3D" id="3.20.20.80">
    <property type="entry name" value="Glycosidases"/>
    <property type="match status" value="1"/>
</dbReference>
<gene>
    <name evidence="11" type="ORF">DGYR_LOCUS10754</name>
</gene>
<evidence type="ECO:0000256" key="6">
    <source>
        <dbReference type="ARBA" id="ARBA00023180"/>
    </source>
</evidence>
<protein>
    <recommendedName>
        <fullName evidence="3">alpha-L-fucosidase</fullName>
        <ecNumber evidence="3">3.2.1.51</ecNumber>
    </recommendedName>
</protein>
<dbReference type="GO" id="GO:0006004">
    <property type="term" value="P:fucose metabolic process"/>
    <property type="evidence" value="ECO:0007669"/>
    <property type="project" value="InterPro"/>
</dbReference>
<evidence type="ECO:0000259" key="9">
    <source>
        <dbReference type="Pfam" id="PF01120"/>
    </source>
</evidence>
<organism evidence="11 12">
    <name type="scientific">Dimorphilus gyrociliatus</name>
    <dbReference type="NCBI Taxonomy" id="2664684"/>
    <lineage>
        <taxon>Eukaryota</taxon>
        <taxon>Metazoa</taxon>
        <taxon>Spiralia</taxon>
        <taxon>Lophotrochozoa</taxon>
        <taxon>Annelida</taxon>
        <taxon>Polychaeta</taxon>
        <taxon>Polychaeta incertae sedis</taxon>
        <taxon>Dinophilidae</taxon>
        <taxon>Dimorphilus</taxon>
    </lineage>
</organism>
<dbReference type="PIRSF" id="PIRSF001092">
    <property type="entry name" value="Alpha-L-fucosidase"/>
    <property type="match status" value="1"/>
</dbReference>